<dbReference type="PANTHER" id="PTHR24422">
    <property type="entry name" value="CHEMOTAXIS PROTEIN METHYLTRANSFERASE"/>
    <property type="match status" value="1"/>
</dbReference>
<dbReference type="PANTHER" id="PTHR24422:SF19">
    <property type="entry name" value="CHEMOTAXIS PROTEIN METHYLTRANSFERASE"/>
    <property type="match status" value="1"/>
</dbReference>
<evidence type="ECO:0000313" key="8">
    <source>
        <dbReference type="Proteomes" id="UP000021369"/>
    </source>
</evidence>
<dbReference type="Proteomes" id="UP000021369">
    <property type="component" value="Unassembled WGS sequence"/>
</dbReference>
<dbReference type="RefSeq" id="WP_155267796.1">
    <property type="nucleotide sequence ID" value="NZ_JEOB01000003.1"/>
</dbReference>
<comment type="caution">
    <text evidence="7">The sequence shown here is derived from an EMBL/GenBank/DDBJ whole genome shotgun (WGS) entry which is preliminary data.</text>
</comment>
<evidence type="ECO:0000256" key="2">
    <source>
        <dbReference type="ARBA" id="ARBA00012534"/>
    </source>
</evidence>
<dbReference type="EMBL" id="JEOB01000003">
    <property type="protein sequence ID" value="EXM39064.1"/>
    <property type="molecule type" value="Genomic_DNA"/>
</dbReference>
<dbReference type="OrthoDB" id="9816309at2"/>
<dbReference type="PROSITE" id="PS50123">
    <property type="entry name" value="CHER"/>
    <property type="match status" value="1"/>
</dbReference>
<keyword evidence="8" id="KW-1185">Reference proteome</keyword>
<evidence type="ECO:0000256" key="1">
    <source>
        <dbReference type="ARBA" id="ARBA00001541"/>
    </source>
</evidence>
<evidence type="ECO:0000256" key="4">
    <source>
        <dbReference type="ARBA" id="ARBA00022679"/>
    </source>
</evidence>
<organism evidence="7 8">
    <name type="scientific">Ruminococcus albus SY3</name>
    <dbReference type="NCBI Taxonomy" id="1341156"/>
    <lineage>
        <taxon>Bacteria</taxon>
        <taxon>Bacillati</taxon>
        <taxon>Bacillota</taxon>
        <taxon>Clostridia</taxon>
        <taxon>Eubacteriales</taxon>
        <taxon>Oscillospiraceae</taxon>
        <taxon>Ruminococcus</taxon>
    </lineage>
</organism>
<dbReference type="InterPro" id="IPR050903">
    <property type="entry name" value="Bact_Chemotaxis_MeTrfase"/>
</dbReference>
<dbReference type="InterPro" id="IPR036804">
    <property type="entry name" value="CheR_N_sf"/>
</dbReference>
<dbReference type="InterPro" id="IPR029063">
    <property type="entry name" value="SAM-dependent_MTases_sf"/>
</dbReference>
<dbReference type="InterPro" id="IPR022641">
    <property type="entry name" value="CheR_N"/>
</dbReference>
<dbReference type="Pfam" id="PF03705">
    <property type="entry name" value="CheR_N"/>
    <property type="match status" value="1"/>
</dbReference>
<dbReference type="InterPro" id="IPR022642">
    <property type="entry name" value="CheR_C"/>
</dbReference>
<evidence type="ECO:0000256" key="5">
    <source>
        <dbReference type="ARBA" id="ARBA00022691"/>
    </source>
</evidence>
<accession>A0A011UEM6</accession>
<dbReference type="PATRIC" id="fig|1341156.4.peg.2396"/>
<dbReference type="PIRSF" id="PIRSF000410">
    <property type="entry name" value="CheR"/>
    <property type="match status" value="1"/>
</dbReference>
<dbReference type="Pfam" id="PF01739">
    <property type="entry name" value="CheR"/>
    <property type="match status" value="1"/>
</dbReference>
<dbReference type="InterPro" id="IPR000780">
    <property type="entry name" value="CheR_MeTrfase"/>
</dbReference>
<gene>
    <name evidence="7" type="ORF">RASY3_12285</name>
</gene>
<reference evidence="7 8" key="1">
    <citation type="submission" date="2013-06" db="EMBL/GenBank/DDBJ databases">
        <title>Rumen cellulosomics: divergent fiber-degrading strategies revealed by comparative genome-wide analysis of six Ruminococcal strains.</title>
        <authorList>
            <person name="Dassa B."/>
            <person name="Borovok I."/>
            <person name="Lamed R."/>
            <person name="Flint H."/>
            <person name="Yeoman C.J."/>
            <person name="White B."/>
            <person name="Bayer E.A."/>
        </authorList>
    </citation>
    <scope>NUCLEOTIDE SEQUENCE [LARGE SCALE GENOMIC DNA]</scope>
    <source>
        <strain evidence="7 8">SY3</strain>
    </source>
</reference>
<dbReference type="SUPFAM" id="SSF53335">
    <property type="entry name" value="S-adenosyl-L-methionine-dependent methyltransferases"/>
    <property type="match status" value="1"/>
</dbReference>
<evidence type="ECO:0000256" key="3">
    <source>
        <dbReference type="ARBA" id="ARBA00022603"/>
    </source>
</evidence>
<dbReference type="Gene3D" id="1.10.155.10">
    <property type="entry name" value="Chemotaxis receptor methyltransferase CheR, N-terminal domain"/>
    <property type="match status" value="1"/>
</dbReference>
<dbReference type="GO" id="GO:0032259">
    <property type="term" value="P:methylation"/>
    <property type="evidence" value="ECO:0007669"/>
    <property type="project" value="UniProtKB-KW"/>
</dbReference>
<comment type="catalytic activity">
    <reaction evidence="1">
        <text>L-glutamyl-[protein] + S-adenosyl-L-methionine = [protein]-L-glutamate 5-O-methyl ester + S-adenosyl-L-homocysteine</text>
        <dbReference type="Rhea" id="RHEA:24452"/>
        <dbReference type="Rhea" id="RHEA-COMP:10208"/>
        <dbReference type="Rhea" id="RHEA-COMP:10311"/>
        <dbReference type="ChEBI" id="CHEBI:29973"/>
        <dbReference type="ChEBI" id="CHEBI:57856"/>
        <dbReference type="ChEBI" id="CHEBI:59789"/>
        <dbReference type="ChEBI" id="CHEBI:82795"/>
        <dbReference type="EC" id="2.1.1.80"/>
    </reaction>
</comment>
<feature type="domain" description="CheR-type methyltransferase" evidence="6">
    <location>
        <begin position="2"/>
        <end position="255"/>
    </location>
</feature>
<dbReference type="PRINTS" id="PR00996">
    <property type="entry name" value="CHERMTFRASE"/>
</dbReference>
<dbReference type="Gene3D" id="3.40.50.150">
    <property type="entry name" value="Vaccinia Virus protein VP39"/>
    <property type="match status" value="1"/>
</dbReference>
<sequence length="279" mass="32681">MISNVDTGINELDFNKLVHFVKKGYGIDLEGKQFLVQSRLANYIADCGFSSFSEYLDAVFDDTSGREVANLINKLTTNHTYFMRESEHFDHFREVFLPRAEKAVHDHDLRIWSAGCSYGNEPYNLAMCLDEYFGFNRSKWDLKILATDISFNALRQAAKGVYTERSLENLPEEWREKFFDKTSHGLYQVKERIRKNVVFKYHNLMDEINFKKSFDLILCRNVMIYFDDETKSDLCKRFYNATEEGGYLYIGHAESAPLDMPYIREKPAVYRKKTEVSSI</sequence>
<evidence type="ECO:0000313" key="7">
    <source>
        <dbReference type="EMBL" id="EXM39064.1"/>
    </source>
</evidence>
<protein>
    <recommendedName>
        <fullName evidence="2">protein-glutamate O-methyltransferase</fullName>
        <ecNumber evidence="2">2.1.1.80</ecNumber>
    </recommendedName>
</protein>
<dbReference type="SMART" id="SM00138">
    <property type="entry name" value="MeTrc"/>
    <property type="match status" value="1"/>
</dbReference>
<dbReference type="EC" id="2.1.1.80" evidence="2"/>
<dbReference type="SUPFAM" id="SSF47757">
    <property type="entry name" value="Chemotaxis receptor methyltransferase CheR, N-terminal domain"/>
    <property type="match status" value="1"/>
</dbReference>
<keyword evidence="5" id="KW-0949">S-adenosyl-L-methionine</keyword>
<keyword evidence="3" id="KW-0489">Methyltransferase</keyword>
<dbReference type="InterPro" id="IPR026024">
    <property type="entry name" value="Chemotaxis_MeTrfase_CheR"/>
</dbReference>
<dbReference type="AlphaFoldDB" id="A0A011UEM6"/>
<name>A0A011UEM6_RUMAL</name>
<keyword evidence="4" id="KW-0808">Transferase</keyword>
<dbReference type="GO" id="GO:0008983">
    <property type="term" value="F:protein-glutamate O-methyltransferase activity"/>
    <property type="evidence" value="ECO:0007669"/>
    <property type="project" value="UniProtKB-EC"/>
</dbReference>
<evidence type="ECO:0000259" key="6">
    <source>
        <dbReference type="PROSITE" id="PS50123"/>
    </source>
</evidence>
<proteinExistence type="predicted"/>